<keyword evidence="4" id="KW-1185">Reference proteome</keyword>
<keyword evidence="1" id="KW-0812">Transmembrane</keyword>
<feature type="transmembrane region" description="Helical" evidence="1">
    <location>
        <begin position="95"/>
        <end position="118"/>
    </location>
</feature>
<feature type="transmembrane region" description="Helical" evidence="1">
    <location>
        <begin position="170"/>
        <end position="192"/>
    </location>
</feature>
<dbReference type="InterPro" id="IPR025749">
    <property type="entry name" value="Sphingomyelin_synth-like_dom"/>
</dbReference>
<feature type="domain" description="Sphingomyelin synthase-like" evidence="2">
    <location>
        <begin position="146"/>
        <end position="205"/>
    </location>
</feature>
<dbReference type="Proteomes" id="UP001549749">
    <property type="component" value="Unassembled WGS sequence"/>
</dbReference>
<name>A0ABV2T3X7_9BACT</name>
<sequence length="246" mass="28115">MRTQEGKVCMKEVPEWKQVWEYPWFRHRLWTGIALVCMLLAALPFFFQHIEKREGTVLQDLLLAHLPAYNMSVPVFAIIWALSLFTLFRSRKDPFILMTFLYGFFVLHLLRVVTISLVPLNPPAGLIPLQDFLSNAFYGKNYITKDLFFSGHTASMFLMYFCLRSRKDKAIALVCAIAVGLLVLVQHVHYTIDVLFAPPFTYICYLAGRKLSGAQRDLKISAVLAAESLPLQAERIKLKGGKKLKA</sequence>
<feature type="transmembrane region" description="Helical" evidence="1">
    <location>
        <begin position="29"/>
        <end position="47"/>
    </location>
</feature>
<evidence type="ECO:0000259" key="2">
    <source>
        <dbReference type="Pfam" id="PF14360"/>
    </source>
</evidence>
<protein>
    <submittedName>
        <fullName evidence="3">Phosphatase PAP2-related protein</fullName>
    </submittedName>
</protein>
<keyword evidence="1" id="KW-1133">Transmembrane helix</keyword>
<evidence type="ECO:0000256" key="1">
    <source>
        <dbReference type="SAM" id="Phobius"/>
    </source>
</evidence>
<gene>
    <name evidence="3" type="ORF">ABR189_10110</name>
</gene>
<dbReference type="RefSeq" id="WP_354660359.1">
    <property type="nucleotide sequence ID" value="NZ_JBEXAC010000001.1"/>
</dbReference>
<keyword evidence="1" id="KW-0472">Membrane</keyword>
<reference evidence="3 4" key="1">
    <citation type="submission" date="2024-06" db="EMBL/GenBank/DDBJ databases">
        <title>Chitinophaga defluvii sp. nov., isolated from municipal sewage.</title>
        <authorList>
            <person name="Zhang L."/>
        </authorList>
    </citation>
    <scope>NUCLEOTIDE SEQUENCE [LARGE SCALE GENOMIC DNA]</scope>
    <source>
        <strain evidence="3 4">H8</strain>
    </source>
</reference>
<dbReference type="EMBL" id="JBEXAC010000001">
    <property type="protein sequence ID" value="MET6997724.1"/>
    <property type="molecule type" value="Genomic_DNA"/>
</dbReference>
<feature type="transmembrane region" description="Helical" evidence="1">
    <location>
        <begin position="67"/>
        <end position="88"/>
    </location>
</feature>
<comment type="caution">
    <text evidence="3">The sequence shown here is derived from an EMBL/GenBank/DDBJ whole genome shotgun (WGS) entry which is preliminary data.</text>
</comment>
<dbReference type="Pfam" id="PF14360">
    <property type="entry name" value="PAP2_C"/>
    <property type="match status" value="1"/>
</dbReference>
<organism evidence="3 4">
    <name type="scientific">Chitinophaga defluvii</name>
    <dbReference type="NCBI Taxonomy" id="3163343"/>
    <lineage>
        <taxon>Bacteria</taxon>
        <taxon>Pseudomonadati</taxon>
        <taxon>Bacteroidota</taxon>
        <taxon>Chitinophagia</taxon>
        <taxon>Chitinophagales</taxon>
        <taxon>Chitinophagaceae</taxon>
        <taxon>Chitinophaga</taxon>
    </lineage>
</organism>
<proteinExistence type="predicted"/>
<accession>A0ABV2T3X7</accession>
<evidence type="ECO:0000313" key="3">
    <source>
        <dbReference type="EMBL" id="MET6997724.1"/>
    </source>
</evidence>
<feature type="transmembrane region" description="Helical" evidence="1">
    <location>
        <begin position="147"/>
        <end position="163"/>
    </location>
</feature>
<evidence type="ECO:0000313" key="4">
    <source>
        <dbReference type="Proteomes" id="UP001549749"/>
    </source>
</evidence>